<evidence type="ECO:0000259" key="2">
    <source>
        <dbReference type="Pfam" id="PF14033"/>
    </source>
</evidence>
<name>A0ABQ8KW14_9APHY</name>
<evidence type="ECO:0000256" key="1">
    <source>
        <dbReference type="SAM" id="MobiDB-lite"/>
    </source>
</evidence>
<dbReference type="EMBL" id="JADCUA010000002">
    <property type="protein sequence ID" value="KAH9842485.1"/>
    <property type="molecule type" value="Genomic_DNA"/>
</dbReference>
<reference evidence="4 5" key="1">
    <citation type="journal article" date="2021" name="Environ. Microbiol.">
        <title>Gene family expansions and transcriptome signatures uncover fungal adaptations to wood decay.</title>
        <authorList>
            <person name="Hage H."/>
            <person name="Miyauchi S."/>
            <person name="Viragh M."/>
            <person name="Drula E."/>
            <person name="Min B."/>
            <person name="Chaduli D."/>
            <person name="Navarro D."/>
            <person name="Favel A."/>
            <person name="Norest M."/>
            <person name="Lesage-Meessen L."/>
            <person name="Balint B."/>
            <person name="Merenyi Z."/>
            <person name="de Eugenio L."/>
            <person name="Morin E."/>
            <person name="Martinez A.T."/>
            <person name="Baldrian P."/>
            <person name="Stursova M."/>
            <person name="Martinez M.J."/>
            <person name="Novotny C."/>
            <person name="Magnuson J.K."/>
            <person name="Spatafora J.W."/>
            <person name="Maurice S."/>
            <person name="Pangilinan J."/>
            <person name="Andreopoulos W."/>
            <person name="LaButti K."/>
            <person name="Hundley H."/>
            <person name="Na H."/>
            <person name="Kuo A."/>
            <person name="Barry K."/>
            <person name="Lipzen A."/>
            <person name="Henrissat B."/>
            <person name="Riley R."/>
            <person name="Ahrendt S."/>
            <person name="Nagy L.G."/>
            <person name="Grigoriev I.V."/>
            <person name="Martin F."/>
            <person name="Rosso M.N."/>
        </authorList>
    </citation>
    <scope>NUCLEOTIDE SEQUENCE [LARGE SCALE GENOMIC DNA]</scope>
    <source>
        <strain evidence="4 5">CIRM-BRFM 1785</strain>
    </source>
</reference>
<proteinExistence type="predicted"/>
<dbReference type="PANTHER" id="PTHR33119:SF1">
    <property type="entry name" value="FE2OG DIOXYGENASE DOMAIN-CONTAINING PROTEIN"/>
    <property type="match status" value="1"/>
</dbReference>
<accession>A0ABQ8KW14</accession>
<sequence>MCTPPGSARASRVDLLQRPSLAQLNVTQAKNLVAYEGGATGTTVTSSAVGLQISQKVALKMASTDHDYSEPTQGPSPLKRYKHPFTEDPEWGYYTLEDDDPTDKDTPRTLAELRMCALSAAIRAKPNWWMKFRDEEIRAKWREEIKEQEREMPRNLQLTDNMINYTMGELEAYAALRDPEAGIESGPYERIWQSDKLIPASLKAALVSAIAPLESMPDSQKDWHPGSDSKVLDVVHPSLYPVVYGRTAARDTQNFLQPRASDIAAMFRSERFQWLPSDFRVEADGAVRLLSPYINNIHPEDHRALTDVVPKVLEKAVPMFEWVLSDLARETQLPTYCNRDGSASKRPRPPLGAPPPFRMAMANNMVR</sequence>
<dbReference type="InterPro" id="IPR049192">
    <property type="entry name" value="DUF4246_C"/>
</dbReference>
<comment type="caution">
    <text evidence="4">The sequence shown here is derived from an EMBL/GenBank/DDBJ whole genome shotgun (WGS) entry which is preliminary data.</text>
</comment>
<evidence type="ECO:0000259" key="3">
    <source>
        <dbReference type="Pfam" id="PF21666"/>
    </source>
</evidence>
<organism evidence="4 5">
    <name type="scientific">Rhodofomes roseus</name>
    <dbReference type="NCBI Taxonomy" id="34475"/>
    <lineage>
        <taxon>Eukaryota</taxon>
        <taxon>Fungi</taxon>
        <taxon>Dikarya</taxon>
        <taxon>Basidiomycota</taxon>
        <taxon>Agaricomycotina</taxon>
        <taxon>Agaricomycetes</taxon>
        <taxon>Polyporales</taxon>
        <taxon>Rhodofomes</taxon>
    </lineage>
</organism>
<dbReference type="GeneID" id="72002063"/>
<keyword evidence="5" id="KW-1185">Reference proteome</keyword>
<feature type="domain" description="DUF4246" evidence="2">
    <location>
        <begin position="161"/>
        <end position="333"/>
    </location>
</feature>
<feature type="region of interest" description="Disordered" evidence="1">
    <location>
        <begin position="336"/>
        <end position="357"/>
    </location>
</feature>
<dbReference type="Pfam" id="PF14033">
    <property type="entry name" value="DUF4246"/>
    <property type="match status" value="1"/>
</dbReference>
<dbReference type="Pfam" id="PF21666">
    <property type="entry name" value="DUF4246_N"/>
    <property type="match status" value="1"/>
</dbReference>
<dbReference type="RefSeq" id="XP_047783532.1">
    <property type="nucleotide sequence ID" value="XM_047921331.1"/>
</dbReference>
<dbReference type="Proteomes" id="UP000814176">
    <property type="component" value="Unassembled WGS sequence"/>
</dbReference>
<feature type="domain" description="DUF4246" evidence="3">
    <location>
        <begin position="80"/>
        <end position="144"/>
    </location>
</feature>
<evidence type="ECO:0000313" key="5">
    <source>
        <dbReference type="Proteomes" id="UP000814176"/>
    </source>
</evidence>
<gene>
    <name evidence="4" type="ORF">C8Q71DRAFT_720028</name>
</gene>
<dbReference type="InterPro" id="IPR049207">
    <property type="entry name" value="DUF4246_N"/>
</dbReference>
<dbReference type="InterPro" id="IPR025340">
    <property type="entry name" value="DUF4246"/>
</dbReference>
<evidence type="ECO:0000313" key="4">
    <source>
        <dbReference type="EMBL" id="KAH9842485.1"/>
    </source>
</evidence>
<dbReference type="PANTHER" id="PTHR33119">
    <property type="entry name" value="IFI3P"/>
    <property type="match status" value="1"/>
</dbReference>
<protein>
    <submittedName>
        <fullName evidence="4">Uncharacterized protein</fullName>
    </submittedName>
</protein>